<protein>
    <recommendedName>
        <fullName evidence="3">Alpha/beta hydrolase</fullName>
    </recommendedName>
</protein>
<reference evidence="1 2" key="1">
    <citation type="submission" date="2019-11" db="EMBL/GenBank/DDBJ databases">
        <title>Type strains purchased from KCTC, JCM and DSMZ.</title>
        <authorList>
            <person name="Lu H."/>
        </authorList>
    </citation>
    <scope>NUCLEOTIDE SEQUENCE [LARGE SCALE GENOMIC DNA]</scope>
    <source>
        <strain evidence="1 2">KCTC 42409</strain>
    </source>
</reference>
<dbReference type="Proteomes" id="UP000484015">
    <property type="component" value="Unassembled WGS sequence"/>
</dbReference>
<comment type="caution">
    <text evidence="1">The sequence shown here is derived from an EMBL/GenBank/DDBJ whole genome shotgun (WGS) entry which is preliminary data.</text>
</comment>
<name>A0A6L6Q3E7_9BURK</name>
<dbReference type="RefSeq" id="WP_155440747.1">
    <property type="nucleotide sequence ID" value="NZ_WNLA01000015.1"/>
</dbReference>
<proteinExistence type="predicted"/>
<evidence type="ECO:0008006" key="3">
    <source>
        <dbReference type="Google" id="ProtNLM"/>
    </source>
</evidence>
<evidence type="ECO:0000313" key="1">
    <source>
        <dbReference type="EMBL" id="MTW04393.1"/>
    </source>
</evidence>
<gene>
    <name evidence="1" type="ORF">GM668_20145</name>
</gene>
<keyword evidence="2" id="KW-1185">Reference proteome</keyword>
<accession>A0A6L6Q3E7</accession>
<dbReference type="EMBL" id="WNLA01000015">
    <property type="protein sequence ID" value="MTW04393.1"/>
    <property type="molecule type" value="Genomic_DNA"/>
</dbReference>
<dbReference type="PROSITE" id="PS51257">
    <property type="entry name" value="PROKAR_LIPOPROTEIN"/>
    <property type="match status" value="1"/>
</dbReference>
<organism evidence="1 2">
    <name type="scientific">Pseudoduganella ginsengisoli</name>
    <dbReference type="NCBI Taxonomy" id="1462440"/>
    <lineage>
        <taxon>Bacteria</taxon>
        <taxon>Pseudomonadati</taxon>
        <taxon>Pseudomonadota</taxon>
        <taxon>Betaproteobacteria</taxon>
        <taxon>Burkholderiales</taxon>
        <taxon>Oxalobacteraceae</taxon>
        <taxon>Telluria group</taxon>
        <taxon>Pseudoduganella</taxon>
    </lineage>
</organism>
<dbReference type="AlphaFoldDB" id="A0A6L6Q3E7"/>
<evidence type="ECO:0000313" key="2">
    <source>
        <dbReference type="Proteomes" id="UP000484015"/>
    </source>
</evidence>
<sequence>MKNDRVWSKTIFRLATALLAASIFSGCSYGHREFNVGGVETAVQAENVSLRVVQSDDFGSMWSTAHARDTLAFVDKQSQEANTVVVLFIHGWHHNAAPDDANLEHFQASLNELSKIFKTWYPDKKDEVKIIGVYVGWRGESLPSALDYLTIWDRKPGAERVGEGDVSEFIARLQLIYQTRQKDSPNHFMGLVSIGHSLGAQVLYKSVSKTLENGLIQNTDAFAGTGIGAESQPLLVPPPVQSIGDIVLLVNPAIEAYQFQRFHRLYRSRKYDDRQDPVLIVFSSETDRARSVIFPMSRWVTRPFRPLFRTTEQAELFNKALGDYEPQVTHVLEKAPDGANETLCGDDSDCLKREDLSGRVIMGNALMKPRPGVSEILYSPVLVSAVDPAIIDGHSDIFNPRFRLFLANYIAEIERKRLNRADLKSAEKKE</sequence>
<dbReference type="OrthoDB" id="8437309at2"/>